<dbReference type="EMBL" id="JARVKF010000279">
    <property type="protein sequence ID" value="KAK9419971.1"/>
    <property type="molecule type" value="Genomic_DNA"/>
</dbReference>
<name>A0ABR2UZG9_9PEZI</name>
<evidence type="ECO:0000313" key="1">
    <source>
        <dbReference type="EMBL" id="KAK9419971.1"/>
    </source>
</evidence>
<gene>
    <name evidence="1" type="ORF">SUNI508_06977</name>
</gene>
<comment type="caution">
    <text evidence="1">The sequence shown here is derived from an EMBL/GenBank/DDBJ whole genome shotgun (WGS) entry which is preliminary data.</text>
</comment>
<dbReference type="Proteomes" id="UP001408356">
    <property type="component" value="Unassembled WGS sequence"/>
</dbReference>
<evidence type="ECO:0000313" key="2">
    <source>
        <dbReference type="Proteomes" id="UP001408356"/>
    </source>
</evidence>
<dbReference type="InterPro" id="IPR032675">
    <property type="entry name" value="LRR_dom_sf"/>
</dbReference>
<reference evidence="1 2" key="1">
    <citation type="journal article" date="2024" name="J. Plant Pathol.">
        <title>Sequence and assembly of the genome of Seiridium unicorne, isolate CBS 538.82, causal agent of cypress canker disease.</title>
        <authorList>
            <person name="Scali E."/>
            <person name="Rocca G.D."/>
            <person name="Danti R."/>
            <person name="Garbelotto M."/>
            <person name="Barberini S."/>
            <person name="Baroncelli R."/>
            <person name="Emiliani G."/>
        </authorList>
    </citation>
    <scope>NUCLEOTIDE SEQUENCE [LARGE SCALE GENOMIC DNA]</scope>
    <source>
        <strain evidence="1 2">BM-138-508</strain>
    </source>
</reference>
<organism evidence="1 2">
    <name type="scientific">Seiridium unicorne</name>
    <dbReference type="NCBI Taxonomy" id="138068"/>
    <lineage>
        <taxon>Eukaryota</taxon>
        <taxon>Fungi</taxon>
        <taxon>Dikarya</taxon>
        <taxon>Ascomycota</taxon>
        <taxon>Pezizomycotina</taxon>
        <taxon>Sordariomycetes</taxon>
        <taxon>Xylariomycetidae</taxon>
        <taxon>Amphisphaeriales</taxon>
        <taxon>Sporocadaceae</taxon>
        <taxon>Seiridium</taxon>
    </lineage>
</organism>
<accession>A0ABR2UZG9</accession>
<sequence>MPLILPNEILQQIFSYLQVSLRNKGHGHAFDNVGAAQLEEEAARQLTLSNISIASKQFRKLALPFLYTTTPTTSAKLLGNLAKSADLARLVKAIDLSHTGIPMSSLRETFDAVKSRFALPATFEAHLGQAIDRVGDDLNNTGAEAVLHLLLLQNLDTLEYRGYIGSNRIITEFFSGLPMEPDGREVVQIPQLSELRLRHWSGENTTRISQVQQLLRDSVEKLQACGINWEVHPDSGQGRPTCIASRLRLKNIEIVDSTINGTGLDDLLGRCPELATLRIVWGSSSRMPTFPLDFGVMGDAIRRHAKRLHKLALDCTEDLSYTQGNSGGRVGSLRELTRLKTLVIAQDMLVGEEDGEGTFRLDQVLPDSLETMRLLTCQENEEDLDEQLTGLIQEGCMPKLRRLQLKRDEEFRGDAAELGWSVWHRWDKMVLTKI</sequence>
<evidence type="ECO:0008006" key="3">
    <source>
        <dbReference type="Google" id="ProtNLM"/>
    </source>
</evidence>
<proteinExistence type="predicted"/>
<dbReference type="Gene3D" id="3.80.10.10">
    <property type="entry name" value="Ribonuclease Inhibitor"/>
    <property type="match status" value="1"/>
</dbReference>
<protein>
    <recommendedName>
        <fullName evidence="3">F-box domain-containing protein</fullName>
    </recommendedName>
</protein>
<keyword evidence="2" id="KW-1185">Reference proteome</keyword>